<gene>
    <name evidence="1" type="ORF">STAS_00174</name>
</gene>
<keyword evidence="2" id="KW-1185">Reference proteome</keyword>
<protein>
    <submittedName>
        <fullName evidence="1">NADP oxidoreductase coenzyme F420-dependent</fullName>
    </submittedName>
</protein>
<name>A0A5A7NVQ9_STRAF</name>
<feature type="non-terminal residue" evidence="1">
    <location>
        <position position="1"/>
    </location>
</feature>
<organism evidence="1 2">
    <name type="scientific">Striga asiatica</name>
    <name type="common">Asiatic witchweed</name>
    <name type="synonym">Buchnera asiatica</name>
    <dbReference type="NCBI Taxonomy" id="4170"/>
    <lineage>
        <taxon>Eukaryota</taxon>
        <taxon>Viridiplantae</taxon>
        <taxon>Streptophyta</taxon>
        <taxon>Embryophyta</taxon>
        <taxon>Tracheophyta</taxon>
        <taxon>Spermatophyta</taxon>
        <taxon>Magnoliopsida</taxon>
        <taxon>eudicotyledons</taxon>
        <taxon>Gunneridae</taxon>
        <taxon>Pentapetalae</taxon>
        <taxon>asterids</taxon>
        <taxon>lamiids</taxon>
        <taxon>Lamiales</taxon>
        <taxon>Orobanchaceae</taxon>
        <taxon>Buchnereae</taxon>
        <taxon>Striga</taxon>
    </lineage>
</organism>
<comment type="caution">
    <text evidence="1">The sequence shown here is derived from an EMBL/GenBank/DDBJ whole genome shotgun (WGS) entry which is preliminary data.</text>
</comment>
<evidence type="ECO:0000313" key="1">
    <source>
        <dbReference type="EMBL" id="GER24629.1"/>
    </source>
</evidence>
<sequence>HSTVEICLLYTVTQKQLRPAETVHSLSPRRRVSFLLLIFYAPYVVEASLITHIEAYTGQGPPHIQWHGIILRREISNPFRVHVLGSRTSSSLKLDLYPSAYRTIAFDSTRIPVHFVGVSILMPLGLGNRRLREWA</sequence>
<reference evidence="2" key="1">
    <citation type="journal article" date="2019" name="Curr. Biol.">
        <title>Genome Sequence of Striga asiatica Provides Insight into the Evolution of Plant Parasitism.</title>
        <authorList>
            <person name="Yoshida S."/>
            <person name="Kim S."/>
            <person name="Wafula E.K."/>
            <person name="Tanskanen J."/>
            <person name="Kim Y.M."/>
            <person name="Honaas L."/>
            <person name="Yang Z."/>
            <person name="Spallek T."/>
            <person name="Conn C.E."/>
            <person name="Ichihashi Y."/>
            <person name="Cheong K."/>
            <person name="Cui S."/>
            <person name="Der J.P."/>
            <person name="Gundlach H."/>
            <person name="Jiao Y."/>
            <person name="Hori C."/>
            <person name="Ishida J.K."/>
            <person name="Kasahara H."/>
            <person name="Kiba T."/>
            <person name="Kim M.S."/>
            <person name="Koo N."/>
            <person name="Laohavisit A."/>
            <person name="Lee Y.H."/>
            <person name="Lumba S."/>
            <person name="McCourt P."/>
            <person name="Mortimer J.C."/>
            <person name="Mutuku J.M."/>
            <person name="Nomura T."/>
            <person name="Sasaki-Sekimoto Y."/>
            <person name="Seto Y."/>
            <person name="Wang Y."/>
            <person name="Wakatake T."/>
            <person name="Sakakibara H."/>
            <person name="Demura T."/>
            <person name="Yamaguchi S."/>
            <person name="Yoneyama K."/>
            <person name="Manabe R.I."/>
            <person name="Nelson D.C."/>
            <person name="Schulman A.H."/>
            <person name="Timko M.P."/>
            <person name="dePamphilis C.W."/>
            <person name="Choi D."/>
            <person name="Shirasu K."/>
        </authorList>
    </citation>
    <scope>NUCLEOTIDE SEQUENCE [LARGE SCALE GENOMIC DNA]</scope>
    <source>
        <strain evidence="2">cv. UVA1</strain>
    </source>
</reference>
<accession>A0A5A7NVQ9</accession>
<dbReference type="AlphaFoldDB" id="A0A5A7NVQ9"/>
<dbReference type="Proteomes" id="UP000325081">
    <property type="component" value="Unassembled WGS sequence"/>
</dbReference>
<evidence type="ECO:0000313" key="2">
    <source>
        <dbReference type="Proteomes" id="UP000325081"/>
    </source>
</evidence>
<proteinExistence type="predicted"/>
<dbReference type="EMBL" id="BKCP01000001">
    <property type="protein sequence ID" value="GER24629.1"/>
    <property type="molecule type" value="Genomic_DNA"/>
</dbReference>